<evidence type="ECO:0000256" key="1">
    <source>
        <dbReference type="SAM" id="Phobius"/>
    </source>
</evidence>
<keyword evidence="1" id="KW-0472">Membrane</keyword>
<keyword evidence="3" id="KW-1185">Reference proteome</keyword>
<comment type="caution">
    <text evidence="2">The sequence shown here is derived from an EMBL/GenBank/DDBJ whole genome shotgun (WGS) entry which is preliminary data.</text>
</comment>
<gene>
    <name evidence="2" type="ORF">GCM10022410_04330</name>
</gene>
<accession>A0ABP7V874</accession>
<feature type="transmembrane region" description="Helical" evidence="1">
    <location>
        <begin position="21"/>
        <end position="41"/>
    </location>
</feature>
<keyword evidence="1" id="KW-0812">Transmembrane</keyword>
<dbReference type="EMBL" id="BAABDL010000019">
    <property type="protein sequence ID" value="GAA4060353.1"/>
    <property type="molecule type" value="Genomic_DNA"/>
</dbReference>
<organism evidence="2 3">
    <name type="scientific">Amphibacillus indicireducens</name>
    <dbReference type="NCBI Taxonomy" id="1076330"/>
    <lineage>
        <taxon>Bacteria</taxon>
        <taxon>Bacillati</taxon>
        <taxon>Bacillota</taxon>
        <taxon>Bacilli</taxon>
        <taxon>Bacillales</taxon>
        <taxon>Bacillaceae</taxon>
        <taxon>Amphibacillus</taxon>
    </lineage>
</organism>
<proteinExistence type="predicted"/>
<evidence type="ECO:0008006" key="4">
    <source>
        <dbReference type="Google" id="ProtNLM"/>
    </source>
</evidence>
<protein>
    <recommendedName>
        <fullName evidence="4">ABC transporter permease</fullName>
    </recommendedName>
</protein>
<name>A0ABP7V874_9BACI</name>
<evidence type="ECO:0000313" key="2">
    <source>
        <dbReference type="EMBL" id="GAA4060353.1"/>
    </source>
</evidence>
<sequence length="285" mass="32654">MTSTFKQLLKVELAKALKNKFFITTLIIALLFALFSAWYMIDLYYYSLRGLSRMGGNQLIQALSLFNHWIGGEATTLGFTLFFTLMPLIAALPYGWSYFIENRSGYVKTVVTRSSKTEYFLAKYIATFIAGGLVILIPLLINFVVVACFIPAVTPSTMYTMYHSVYHGSLWSQLYYTNPVWFVILYLILDFIFAGLFATMSLTVSLFVKNRIAVILVPFFLILVLHYSRTFLAYKYYYEISPLNYLHSTPIINPANVWIIIGQGLLFFILTFGLTMRLGGKRELL</sequence>
<reference evidence="3" key="1">
    <citation type="journal article" date="2019" name="Int. J. Syst. Evol. Microbiol.">
        <title>The Global Catalogue of Microorganisms (GCM) 10K type strain sequencing project: providing services to taxonomists for standard genome sequencing and annotation.</title>
        <authorList>
            <consortium name="The Broad Institute Genomics Platform"/>
            <consortium name="The Broad Institute Genome Sequencing Center for Infectious Disease"/>
            <person name="Wu L."/>
            <person name="Ma J."/>
        </authorList>
    </citation>
    <scope>NUCLEOTIDE SEQUENCE [LARGE SCALE GENOMIC DNA]</scope>
    <source>
        <strain evidence="3">JCM 17250</strain>
    </source>
</reference>
<keyword evidence="1" id="KW-1133">Transmembrane helix</keyword>
<dbReference type="Proteomes" id="UP001501734">
    <property type="component" value="Unassembled WGS sequence"/>
</dbReference>
<feature type="transmembrane region" description="Helical" evidence="1">
    <location>
        <begin position="257"/>
        <end position="276"/>
    </location>
</feature>
<dbReference type="RefSeq" id="WP_344909871.1">
    <property type="nucleotide sequence ID" value="NZ_BAABDL010000019.1"/>
</dbReference>
<feature type="transmembrane region" description="Helical" evidence="1">
    <location>
        <begin position="77"/>
        <end position="99"/>
    </location>
</feature>
<feature type="transmembrane region" description="Helical" evidence="1">
    <location>
        <begin position="120"/>
        <end position="153"/>
    </location>
</feature>
<feature type="transmembrane region" description="Helical" evidence="1">
    <location>
        <begin position="180"/>
        <end position="200"/>
    </location>
</feature>
<evidence type="ECO:0000313" key="3">
    <source>
        <dbReference type="Proteomes" id="UP001501734"/>
    </source>
</evidence>
<feature type="transmembrane region" description="Helical" evidence="1">
    <location>
        <begin position="212"/>
        <end position="237"/>
    </location>
</feature>